<dbReference type="Pfam" id="PF13489">
    <property type="entry name" value="Methyltransf_23"/>
    <property type="match status" value="1"/>
</dbReference>
<dbReference type="Gene3D" id="3.40.50.150">
    <property type="entry name" value="Vaccinia Virus protein VP39"/>
    <property type="match status" value="1"/>
</dbReference>
<dbReference type="AlphaFoldDB" id="A0A2N1PN14"/>
<sequence length="266" mass="30389">MNCELCSGQYASWAIRGDGKSVVRCRKCGLMRLEIFPEPDEIAKWYSDEGYYSDSDIYGYDSSYLEYVENRYNDENSWPFKLHEHIVGKGWISPKGKLLDIGCGAGLFSGCLKKLGWAVQGVDMNPLSAEMASEYGLPVKVCAFENSGFSSDEFDLINANDFIEHVTSPDEIFSEMERILKKGGVLLLSTMNGDRSILRRSNWSCFQSSYEHLWFFNGRSLRKISERHGFEVLQIRYIDLNPGWIRGYLFPLFGLGNIIQVIARKK</sequence>
<accession>A0A2N1PN14</accession>
<dbReference type="CDD" id="cd02440">
    <property type="entry name" value="AdoMet_MTases"/>
    <property type="match status" value="1"/>
</dbReference>
<evidence type="ECO:0000313" key="1">
    <source>
        <dbReference type="EMBL" id="PKK89710.1"/>
    </source>
</evidence>
<dbReference type="EMBL" id="PGXC01000013">
    <property type="protein sequence ID" value="PKK89710.1"/>
    <property type="molecule type" value="Genomic_DNA"/>
</dbReference>
<comment type="caution">
    <text evidence="1">The sequence shown here is derived from an EMBL/GenBank/DDBJ whole genome shotgun (WGS) entry which is preliminary data.</text>
</comment>
<evidence type="ECO:0000313" key="2">
    <source>
        <dbReference type="Proteomes" id="UP000233256"/>
    </source>
</evidence>
<dbReference type="Proteomes" id="UP000233256">
    <property type="component" value="Unassembled WGS sequence"/>
</dbReference>
<protein>
    <recommendedName>
        <fullName evidence="3">Class I SAM-dependent methyltransferase</fullName>
    </recommendedName>
</protein>
<name>A0A2N1PN14_9BACT</name>
<organism evidence="1 2">
    <name type="scientific">Candidatus Wallbacteria bacterium HGW-Wallbacteria-1</name>
    <dbReference type="NCBI Taxonomy" id="2013854"/>
    <lineage>
        <taxon>Bacteria</taxon>
        <taxon>Candidatus Walliibacteriota</taxon>
    </lineage>
</organism>
<evidence type="ECO:0008006" key="3">
    <source>
        <dbReference type="Google" id="ProtNLM"/>
    </source>
</evidence>
<reference evidence="1 2" key="1">
    <citation type="journal article" date="2017" name="ISME J.">
        <title>Potential for microbial H2 and metal transformations associated with novel bacteria and archaea in deep terrestrial subsurface sediments.</title>
        <authorList>
            <person name="Hernsdorf A.W."/>
            <person name="Amano Y."/>
            <person name="Miyakawa K."/>
            <person name="Ise K."/>
            <person name="Suzuki Y."/>
            <person name="Anantharaman K."/>
            <person name="Probst A."/>
            <person name="Burstein D."/>
            <person name="Thomas B.C."/>
            <person name="Banfield J.F."/>
        </authorList>
    </citation>
    <scope>NUCLEOTIDE SEQUENCE [LARGE SCALE GENOMIC DNA]</scope>
    <source>
        <strain evidence="1">HGW-Wallbacteria-1</strain>
    </source>
</reference>
<dbReference type="InterPro" id="IPR029063">
    <property type="entry name" value="SAM-dependent_MTases_sf"/>
</dbReference>
<dbReference type="PANTHER" id="PTHR43861">
    <property type="entry name" value="TRANS-ACONITATE 2-METHYLTRANSFERASE-RELATED"/>
    <property type="match status" value="1"/>
</dbReference>
<gene>
    <name evidence="1" type="ORF">CVV64_12965</name>
</gene>
<dbReference type="SUPFAM" id="SSF53335">
    <property type="entry name" value="S-adenosyl-L-methionine-dependent methyltransferases"/>
    <property type="match status" value="1"/>
</dbReference>
<proteinExistence type="predicted"/>